<accession>A0AAU9LVH3</accession>
<gene>
    <name evidence="1" type="ORF">LVIROSA_LOCUS4197</name>
</gene>
<reference evidence="1 2" key="1">
    <citation type="submission" date="2022-01" db="EMBL/GenBank/DDBJ databases">
        <authorList>
            <person name="Xiong W."/>
            <person name="Schranz E."/>
        </authorList>
    </citation>
    <scope>NUCLEOTIDE SEQUENCE [LARGE SCALE GENOMIC DNA]</scope>
</reference>
<sequence>MTSIFSNKPRTKKVPNFTQFPIEALFLKTVFTSSTKQCRSSSLQLATGTYTFPDLESNLLKYEEGWIGKELN</sequence>
<dbReference type="EMBL" id="CAKMRJ010000002">
    <property type="protein sequence ID" value="CAH1416433.1"/>
    <property type="molecule type" value="Genomic_DNA"/>
</dbReference>
<name>A0AAU9LVH3_9ASTR</name>
<evidence type="ECO:0000313" key="1">
    <source>
        <dbReference type="EMBL" id="CAH1416433.1"/>
    </source>
</evidence>
<evidence type="ECO:0000313" key="2">
    <source>
        <dbReference type="Proteomes" id="UP001157418"/>
    </source>
</evidence>
<dbReference type="Proteomes" id="UP001157418">
    <property type="component" value="Unassembled WGS sequence"/>
</dbReference>
<comment type="caution">
    <text evidence="1">The sequence shown here is derived from an EMBL/GenBank/DDBJ whole genome shotgun (WGS) entry which is preliminary data.</text>
</comment>
<proteinExistence type="predicted"/>
<organism evidence="1 2">
    <name type="scientific">Lactuca virosa</name>
    <dbReference type="NCBI Taxonomy" id="75947"/>
    <lineage>
        <taxon>Eukaryota</taxon>
        <taxon>Viridiplantae</taxon>
        <taxon>Streptophyta</taxon>
        <taxon>Embryophyta</taxon>
        <taxon>Tracheophyta</taxon>
        <taxon>Spermatophyta</taxon>
        <taxon>Magnoliopsida</taxon>
        <taxon>eudicotyledons</taxon>
        <taxon>Gunneridae</taxon>
        <taxon>Pentapetalae</taxon>
        <taxon>asterids</taxon>
        <taxon>campanulids</taxon>
        <taxon>Asterales</taxon>
        <taxon>Asteraceae</taxon>
        <taxon>Cichorioideae</taxon>
        <taxon>Cichorieae</taxon>
        <taxon>Lactucinae</taxon>
        <taxon>Lactuca</taxon>
    </lineage>
</organism>
<protein>
    <submittedName>
        <fullName evidence="1">Uncharacterized protein</fullName>
    </submittedName>
</protein>
<dbReference type="AlphaFoldDB" id="A0AAU9LVH3"/>
<keyword evidence="2" id="KW-1185">Reference proteome</keyword>